<dbReference type="GO" id="GO:0003700">
    <property type="term" value="F:DNA-binding transcription factor activity"/>
    <property type="evidence" value="ECO:0007669"/>
    <property type="project" value="InterPro"/>
</dbReference>
<keyword evidence="2" id="KW-0805">Transcription regulation</keyword>
<dbReference type="InterPro" id="IPR000551">
    <property type="entry name" value="MerR-type_HTH_dom"/>
</dbReference>
<dbReference type="Gene3D" id="1.10.1660.10">
    <property type="match status" value="1"/>
</dbReference>
<dbReference type="OrthoDB" id="9814833at2"/>
<dbReference type="PANTHER" id="PTHR30204:SF69">
    <property type="entry name" value="MERR-FAMILY TRANSCRIPTIONAL REGULATOR"/>
    <property type="match status" value="1"/>
</dbReference>
<dbReference type="SUPFAM" id="SSF46955">
    <property type="entry name" value="Putative DNA-binding domain"/>
    <property type="match status" value="1"/>
</dbReference>
<dbReference type="STRING" id="1074467.JP39_00975"/>
<accession>A0A0K2LA53</accession>
<dbReference type="PANTHER" id="PTHR30204">
    <property type="entry name" value="REDOX-CYCLING DRUG-SENSING TRANSCRIPTIONAL ACTIVATOR SOXR"/>
    <property type="match status" value="1"/>
</dbReference>
<organism evidence="6 7">
    <name type="scientific">Companilactobacillus heilongjiangensis</name>
    <dbReference type="NCBI Taxonomy" id="1074467"/>
    <lineage>
        <taxon>Bacteria</taxon>
        <taxon>Bacillati</taxon>
        <taxon>Bacillota</taxon>
        <taxon>Bacilli</taxon>
        <taxon>Lactobacillales</taxon>
        <taxon>Lactobacillaceae</taxon>
        <taxon>Companilactobacillus</taxon>
    </lineage>
</organism>
<evidence type="ECO:0000256" key="1">
    <source>
        <dbReference type="ARBA" id="ARBA00022491"/>
    </source>
</evidence>
<keyword evidence="1" id="KW-0678">Repressor</keyword>
<dbReference type="GO" id="GO:0003677">
    <property type="term" value="F:DNA binding"/>
    <property type="evidence" value="ECO:0007669"/>
    <property type="project" value="UniProtKB-KW"/>
</dbReference>
<evidence type="ECO:0000256" key="4">
    <source>
        <dbReference type="ARBA" id="ARBA00023163"/>
    </source>
</evidence>
<keyword evidence="3" id="KW-0238">DNA-binding</keyword>
<protein>
    <recommendedName>
        <fullName evidence="5">HTH merR-type domain-containing protein</fullName>
    </recommendedName>
</protein>
<evidence type="ECO:0000313" key="6">
    <source>
        <dbReference type="EMBL" id="ALB28063.1"/>
    </source>
</evidence>
<proteinExistence type="predicted"/>
<dbReference type="AlphaFoldDB" id="A0A0K2LA53"/>
<reference evidence="6 7" key="1">
    <citation type="submission" date="2015-08" db="EMBL/GenBank/DDBJ databases">
        <title>Genomic sequence of Lactobacillus heilongjiangensis DSM 28069, isolated from Chinese traditional pickle.</title>
        <authorList>
            <person name="Jiang X."/>
            <person name="Zheng B."/>
            <person name="Cheng H."/>
        </authorList>
    </citation>
    <scope>NUCLEOTIDE SEQUENCE [LARGE SCALE GENOMIC DNA]</scope>
    <source>
        <strain evidence="6 7">DSM 28069</strain>
    </source>
</reference>
<dbReference type="PROSITE" id="PS50937">
    <property type="entry name" value="HTH_MERR_2"/>
    <property type="match status" value="1"/>
</dbReference>
<name>A0A0K2LA53_9LACO</name>
<dbReference type="KEGG" id="lhi:JP39_00975"/>
<dbReference type="InterPro" id="IPR047057">
    <property type="entry name" value="MerR_fam"/>
</dbReference>
<sequence length="269" mass="30244">MLKISEMAKLANTTRRTLIFYDEEGIFQPKSRNDAGYRYYEYSQLYDLLFILGLKKMGVSLSRIKELQSTTDKAMVHELLDVQASIDSKIDELSKIKDVVAQKLNKETELEVPLYQSMVLQRPQVEFWCSKASVSCTAEEVAELFSSFYKQLDTLALMDGSQSGFLTDLPGAQADLYADAGFRVIKESTTNNSGKAMPKIEKQAGKYAVVKVENNTPGICKGLKQLNEFCVKNNYKLNSDLWQMDTGGEALKEHGGTKFAFLEYLIEAA</sequence>
<gene>
    <name evidence="6" type="ORF">JP39_00975</name>
</gene>
<feature type="domain" description="HTH merR-type" evidence="5">
    <location>
        <begin position="1"/>
        <end position="70"/>
    </location>
</feature>
<dbReference type="Pfam" id="PF13411">
    <property type="entry name" value="MerR_1"/>
    <property type="match status" value="1"/>
</dbReference>
<dbReference type="EMBL" id="CP012559">
    <property type="protein sequence ID" value="ALB28063.1"/>
    <property type="molecule type" value="Genomic_DNA"/>
</dbReference>
<keyword evidence="4" id="KW-0804">Transcription</keyword>
<dbReference type="Proteomes" id="UP000061546">
    <property type="component" value="Chromosome"/>
</dbReference>
<evidence type="ECO:0000259" key="5">
    <source>
        <dbReference type="PROSITE" id="PS50937"/>
    </source>
</evidence>
<dbReference type="RefSeq" id="WP_041501643.1">
    <property type="nucleotide sequence ID" value="NZ_BJDV01000009.1"/>
</dbReference>
<dbReference type="InterPro" id="IPR009061">
    <property type="entry name" value="DNA-bd_dom_put_sf"/>
</dbReference>
<evidence type="ECO:0000256" key="2">
    <source>
        <dbReference type="ARBA" id="ARBA00023015"/>
    </source>
</evidence>
<keyword evidence="7" id="KW-1185">Reference proteome</keyword>
<evidence type="ECO:0000313" key="7">
    <source>
        <dbReference type="Proteomes" id="UP000061546"/>
    </source>
</evidence>
<dbReference type="SMART" id="SM00422">
    <property type="entry name" value="HTH_MERR"/>
    <property type="match status" value="1"/>
</dbReference>
<evidence type="ECO:0000256" key="3">
    <source>
        <dbReference type="ARBA" id="ARBA00023125"/>
    </source>
</evidence>